<dbReference type="EMBL" id="JACGCM010000554">
    <property type="protein sequence ID" value="KAF6170948.1"/>
    <property type="molecule type" value="Genomic_DNA"/>
</dbReference>
<accession>A0A7J7NVK9</accession>
<protein>
    <submittedName>
        <fullName evidence="2">Uncharacterized protein</fullName>
    </submittedName>
</protein>
<feature type="compositionally biased region" description="Low complexity" evidence="1">
    <location>
        <begin position="33"/>
        <end position="47"/>
    </location>
</feature>
<feature type="non-terminal residue" evidence="2">
    <location>
        <position position="1"/>
    </location>
</feature>
<evidence type="ECO:0000256" key="1">
    <source>
        <dbReference type="SAM" id="MobiDB-lite"/>
    </source>
</evidence>
<feature type="compositionally biased region" description="Basic and acidic residues" evidence="1">
    <location>
        <begin position="19"/>
        <end position="30"/>
    </location>
</feature>
<feature type="compositionally biased region" description="Basic and acidic residues" evidence="1">
    <location>
        <begin position="211"/>
        <end position="231"/>
    </location>
</feature>
<reference evidence="2 3" key="1">
    <citation type="journal article" date="2020" name="IScience">
        <title>Genome Sequencing of the Endangered Kingdonia uniflora (Circaeasteraceae, Ranunculales) Reveals Potential Mechanisms of Evolutionary Specialization.</title>
        <authorList>
            <person name="Sun Y."/>
            <person name="Deng T."/>
            <person name="Zhang A."/>
            <person name="Moore M.J."/>
            <person name="Landis J.B."/>
            <person name="Lin N."/>
            <person name="Zhang H."/>
            <person name="Zhang X."/>
            <person name="Huang J."/>
            <person name="Zhang X."/>
            <person name="Sun H."/>
            <person name="Wang H."/>
        </authorList>
    </citation>
    <scope>NUCLEOTIDE SEQUENCE [LARGE SCALE GENOMIC DNA]</scope>
    <source>
        <strain evidence="2">TB1705</strain>
        <tissue evidence="2">Leaf</tissue>
    </source>
</reference>
<keyword evidence="3" id="KW-1185">Reference proteome</keyword>
<dbReference type="Proteomes" id="UP000541444">
    <property type="component" value="Unassembled WGS sequence"/>
</dbReference>
<feature type="region of interest" description="Disordered" evidence="1">
    <location>
        <begin position="211"/>
        <end position="244"/>
    </location>
</feature>
<name>A0A7J7NVK9_9MAGN</name>
<feature type="region of interest" description="Disordered" evidence="1">
    <location>
        <begin position="18"/>
        <end position="103"/>
    </location>
</feature>
<evidence type="ECO:0000313" key="3">
    <source>
        <dbReference type="Proteomes" id="UP000541444"/>
    </source>
</evidence>
<organism evidence="2 3">
    <name type="scientific">Kingdonia uniflora</name>
    <dbReference type="NCBI Taxonomy" id="39325"/>
    <lineage>
        <taxon>Eukaryota</taxon>
        <taxon>Viridiplantae</taxon>
        <taxon>Streptophyta</taxon>
        <taxon>Embryophyta</taxon>
        <taxon>Tracheophyta</taxon>
        <taxon>Spermatophyta</taxon>
        <taxon>Magnoliopsida</taxon>
        <taxon>Ranunculales</taxon>
        <taxon>Circaeasteraceae</taxon>
        <taxon>Kingdonia</taxon>
    </lineage>
</organism>
<proteinExistence type="predicted"/>
<comment type="caution">
    <text evidence="2">The sequence shown here is derived from an EMBL/GenBank/DDBJ whole genome shotgun (WGS) entry which is preliminary data.</text>
</comment>
<dbReference type="AlphaFoldDB" id="A0A7J7NVK9"/>
<feature type="compositionally biased region" description="Basic and acidic residues" evidence="1">
    <location>
        <begin position="75"/>
        <end position="89"/>
    </location>
</feature>
<sequence>KCSSIKFVKNYIIISPPEQGEKRLGERDQMEVPANGAAPAIGSSSSATEIGAIVVKKEDGKRKKAEPRTWQQKNQKIEEKKKRKGEWQKKSNANKKNKKVKEADVPLKKKVEVSKKVAFIDEQFNHVPLIQLKTLIPKIPKKGLANRVSRKRWAEFLELENIQSTTENLLQQVAPGEGLKVVKYLMVDDDVKVNLEAISFEYGGGLLKWKKGDEKDNDDKKDVEENGKSEEEQPQVADEEDSEPPTVVVYYNRKKVVQHANETMVVADVAKIDIVFFNQEEVIGEAYQASADQTTAVSVEEQTLEVEKTKNEASQTIKVAQINVVISQQEENIGEASQSKESK</sequence>
<gene>
    <name evidence="2" type="ORF">GIB67_014765</name>
</gene>
<evidence type="ECO:0000313" key="2">
    <source>
        <dbReference type="EMBL" id="KAF6170948.1"/>
    </source>
</evidence>